<dbReference type="GO" id="GO:0043252">
    <property type="term" value="P:sodium-independent organic anion transport"/>
    <property type="evidence" value="ECO:0007669"/>
    <property type="project" value="TreeGrafter"/>
</dbReference>
<dbReference type="InterPro" id="IPR036259">
    <property type="entry name" value="MFS_trans_sf"/>
</dbReference>
<feature type="transmembrane region" description="Helical" evidence="2">
    <location>
        <begin position="151"/>
        <end position="171"/>
    </location>
</feature>
<dbReference type="OrthoDB" id="5062115at2759"/>
<keyword evidence="1" id="KW-1015">Disulfide bond</keyword>
<feature type="transmembrane region" description="Helical" evidence="2">
    <location>
        <begin position="347"/>
        <end position="371"/>
    </location>
</feature>
<dbReference type="GO" id="GO:0016323">
    <property type="term" value="C:basolateral plasma membrane"/>
    <property type="evidence" value="ECO:0007669"/>
    <property type="project" value="TreeGrafter"/>
</dbReference>
<dbReference type="Gene3D" id="1.20.1250.20">
    <property type="entry name" value="MFS general substrate transporter like domains"/>
    <property type="match status" value="1"/>
</dbReference>
<dbReference type="AlphaFoldDB" id="A0A0M3JTP9"/>
<sequence length="427" mass="47352">MNGTMIQFNFAVNEFLPLLFYKPTWLQHVNRSPILLLALCICAVCQGSIVNGFISTSISSLEKRFNLSSTQSGHKGRVIATGMVLVAIGSFLLILPHFLAGNYTVGEEHHNVCLNDNYNNNNNHKQQHSFSTADDVNSCSADDHTNSVNSIWFYILLSSQLFIGIGAAPLFTLGISYLDENVSQNSVTLYLGIYMAMSTVGPAIGFIVGGQLLKIWGDIGKTDYRDLNISGTTDPRWYGAWWIGFAVAAILSILSAIPLFGFPKELPGIIVVPMGLFGSLFGAYMAKRTLRFQPTILLAIIFNIFALCLSFVFFDQCEQRPFAGVTYSYTGVVSFDTRDVAIGLTWLFMRIFVCGIHIGSIPGAIIFGFAIDRTCILWKEECGVQQSCLRYDSYGLSRSMVMFGINFHFKFRSKTITSRIMIMNPST</sequence>
<accession>A0A0M3JTP9</accession>
<evidence type="ECO:0000256" key="1">
    <source>
        <dbReference type="ARBA" id="ARBA00023157"/>
    </source>
</evidence>
<evidence type="ECO:0000313" key="3">
    <source>
        <dbReference type="EMBL" id="VDK44098.1"/>
    </source>
</evidence>
<keyword evidence="4" id="KW-1185">Reference proteome</keyword>
<reference evidence="3 4" key="2">
    <citation type="submission" date="2018-11" db="EMBL/GenBank/DDBJ databases">
        <authorList>
            <consortium name="Pathogen Informatics"/>
        </authorList>
    </citation>
    <scope>NUCLEOTIDE SEQUENCE [LARGE SCALE GENOMIC DNA]</scope>
</reference>
<gene>
    <name evidence="3" type="ORF">ASIM_LOCUS10984</name>
</gene>
<feature type="transmembrane region" description="Helical" evidence="2">
    <location>
        <begin position="237"/>
        <end position="260"/>
    </location>
</feature>
<evidence type="ECO:0000313" key="5">
    <source>
        <dbReference type="WBParaSite" id="ASIM_0001142601-mRNA-1"/>
    </source>
</evidence>
<dbReference type="WBParaSite" id="ASIM_0001142601-mRNA-1">
    <property type="protein sequence ID" value="ASIM_0001142601-mRNA-1"/>
    <property type="gene ID" value="ASIM_0001142601"/>
</dbReference>
<dbReference type="Pfam" id="PF03137">
    <property type="entry name" value="OATP"/>
    <property type="match status" value="2"/>
</dbReference>
<dbReference type="EMBL" id="UYRR01031032">
    <property type="protein sequence ID" value="VDK44098.1"/>
    <property type="molecule type" value="Genomic_DNA"/>
</dbReference>
<reference evidence="5" key="1">
    <citation type="submission" date="2017-02" db="UniProtKB">
        <authorList>
            <consortium name="WormBaseParasite"/>
        </authorList>
    </citation>
    <scope>IDENTIFICATION</scope>
</reference>
<evidence type="ECO:0000313" key="4">
    <source>
        <dbReference type="Proteomes" id="UP000267096"/>
    </source>
</evidence>
<feature type="transmembrane region" description="Helical" evidence="2">
    <location>
        <begin position="296"/>
        <end position="314"/>
    </location>
</feature>
<feature type="transmembrane region" description="Helical" evidence="2">
    <location>
        <begin position="34"/>
        <end position="58"/>
    </location>
</feature>
<feature type="transmembrane region" description="Helical" evidence="2">
    <location>
        <begin position="78"/>
        <end position="100"/>
    </location>
</feature>
<name>A0A0M3JTP9_ANISI</name>
<organism evidence="5">
    <name type="scientific">Anisakis simplex</name>
    <name type="common">Herring worm</name>
    <dbReference type="NCBI Taxonomy" id="6269"/>
    <lineage>
        <taxon>Eukaryota</taxon>
        <taxon>Metazoa</taxon>
        <taxon>Ecdysozoa</taxon>
        <taxon>Nematoda</taxon>
        <taxon>Chromadorea</taxon>
        <taxon>Rhabditida</taxon>
        <taxon>Spirurina</taxon>
        <taxon>Ascaridomorpha</taxon>
        <taxon>Ascaridoidea</taxon>
        <taxon>Anisakidae</taxon>
        <taxon>Anisakis</taxon>
        <taxon>Anisakis simplex complex</taxon>
    </lineage>
</organism>
<keyword evidence="2" id="KW-1133">Transmembrane helix</keyword>
<keyword evidence="2" id="KW-0812">Transmembrane</keyword>
<evidence type="ECO:0000256" key="2">
    <source>
        <dbReference type="SAM" id="Phobius"/>
    </source>
</evidence>
<dbReference type="PANTHER" id="PTHR11388">
    <property type="entry name" value="ORGANIC ANION TRANSPORTER"/>
    <property type="match status" value="1"/>
</dbReference>
<feature type="transmembrane region" description="Helical" evidence="2">
    <location>
        <begin position="266"/>
        <end position="284"/>
    </location>
</feature>
<feature type="transmembrane region" description="Helical" evidence="2">
    <location>
        <begin position="191"/>
        <end position="216"/>
    </location>
</feature>
<dbReference type="Proteomes" id="UP000267096">
    <property type="component" value="Unassembled WGS sequence"/>
</dbReference>
<dbReference type="PANTHER" id="PTHR11388:SF153">
    <property type="entry name" value="SOLUTE CARRIER ORGANIC ANION TRANSPORTER FAMILY MEMBER"/>
    <property type="match status" value="1"/>
</dbReference>
<keyword evidence="2" id="KW-0472">Membrane</keyword>
<dbReference type="InterPro" id="IPR004156">
    <property type="entry name" value="OATP"/>
</dbReference>
<dbReference type="GO" id="GO:0015347">
    <property type="term" value="F:sodium-independent organic anion transmembrane transporter activity"/>
    <property type="evidence" value="ECO:0007669"/>
    <property type="project" value="TreeGrafter"/>
</dbReference>
<proteinExistence type="predicted"/>
<dbReference type="SUPFAM" id="SSF103473">
    <property type="entry name" value="MFS general substrate transporter"/>
    <property type="match status" value="1"/>
</dbReference>
<protein>
    <submittedName>
        <fullName evidence="5">Solute carrier organic anion transporter family member</fullName>
    </submittedName>
</protein>